<dbReference type="PANTHER" id="PTHR33353:SF32">
    <property type="entry name" value="ENDO-BETA-1,4-GLUCANASE D"/>
    <property type="match status" value="1"/>
</dbReference>
<feature type="chain" id="PRO_5025373011" description="AA9 family lytic polysaccharide monooxygenase" evidence="7">
    <location>
        <begin position="20"/>
        <end position="494"/>
    </location>
</feature>
<evidence type="ECO:0000313" key="10">
    <source>
        <dbReference type="Proteomes" id="UP000800035"/>
    </source>
</evidence>
<dbReference type="GO" id="GO:0008810">
    <property type="term" value="F:cellulase activity"/>
    <property type="evidence" value="ECO:0007669"/>
    <property type="project" value="UniProtKB-UniRule"/>
</dbReference>
<dbReference type="Gene3D" id="2.70.50.70">
    <property type="match status" value="1"/>
</dbReference>
<sequence>MKTQVGLVAALAAAPSALAHTVWTNFYVDGTSQGDGVAVRMRKDPAKASFPLIDYTSNDMACNVDGTTGVSRVQSIKDGSTLTFEMRSWPDDPSKTSLDPGHKGPCAFYLKKVSSAVEDKGAGDGWFKLFDQGYDANTDSWCTDTLIANKGRMSVKIPQNLAGGYYLARPEVLALHNATGGDGQFYTGCGQIFVDSKGDLGPESTVSIPGYVKAGEPSVMFNIYNKKNAQYKVPGPAVAKLVSTASIAAASSGSGSQTEGLKPEGCVLENANWCGKEVASYTDEKGCWASGEDCWTQAKACWAAAPATGGSGCELWQSKCTDMNNQCKAKNFNGPPNKGKVLTPERTKIEVGSVMGKALEVAGGSGSGSGAVESSEAPKATSAAVVNESKPSSSAAVVAAPSSAQAPSSQPAAPSSAPSSSQAAEQPKPSATSKSTKGHSKPTLTVTQGPEPTKAACPRGYKCVTQVEVVTRYQTLEVDAQRRRGVHERRMRAL</sequence>
<evidence type="ECO:0000256" key="7">
    <source>
        <dbReference type="SAM" id="SignalP"/>
    </source>
</evidence>
<keyword evidence="5" id="KW-0119">Carbohydrate metabolism</keyword>
<protein>
    <recommendedName>
        <fullName evidence="5">AA9 family lytic polysaccharide monooxygenase</fullName>
        <ecNumber evidence="5">1.14.99.56</ecNumber>
    </recommendedName>
    <alternativeName>
        <fullName evidence="5">Endo-beta-1,4-glucanase</fullName>
    </alternativeName>
    <alternativeName>
        <fullName evidence="5">Glycosyl hydrolase 61 family protein</fullName>
    </alternativeName>
</protein>
<keyword evidence="4 5" id="KW-1015">Disulfide bond</keyword>
<keyword evidence="10" id="KW-1185">Reference proteome</keyword>
<keyword evidence="5" id="KW-0624">Polysaccharide degradation</keyword>
<comment type="cofactor">
    <cofactor evidence="1">
        <name>Cu(2+)</name>
        <dbReference type="ChEBI" id="CHEBI:29036"/>
    </cofactor>
</comment>
<dbReference type="EMBL" id="ML976993">
    <property type="protein sequence ID" value="KAF1955663.1"/>
    <property type="molecule type" value="Genomic_DNA"/>
</dbReference>
<dbReference type="EC" id="1.14.99.56" evidence="5"/>
<feature type="domain" description="Auxiliary Activity family 9 catalytic" evidence="8">
    <location>
        <begin position="20"/>
        <end position="231"/>
    </location>
</feature>
<evidence type="ECO:0000256" key="1">
    <source>
        <dbReference type="ARBA" id="ARBA00001973"/>
    </source>
</evidence>
<dbReference type="GO" id="GO:0030248">
    <property type="term" value="F:cellulose binding"/>
    <property type="evidence" value="ECO:0007669"/>
    <property type="project" value="UniProtKB-UniRule"/>
</dbReference>
<dbReference type="GO" id="GO:0030245">
    <property type="term" value="P:cellulose catabolic process"/>
    <property type="evidence" value="ECO:0007669"/>
    <property type="project" value="UniProtKB-UniRule"/>
</dbReference>
<keyword evidence="3 5" id="KW-0964">Secreted</keyword>
<proteinExistence type="predicted"/>
<dbReference type="Pfam" id="PF03443">
    <property type="entry name" value="AA9"/>
    <property type="match status" value="1"/>
</dbReference>
<evidence type="ECO:0000256" key="2">
    <source>
        <dbReference type="ARBA" id="ARBA00004613"/>
    </source>
</evidence>
<comment type="subcellular location">
    <subcellularLocation>
        <location evidence="2 5">Secreted</location>
    </subcellularLocation>
</comment>
<evidence type="ECO:0000256" key="6">
    <source>
        <dbReference type="SAM" id="MobiDB-lite"/>
    </source>
</evidence>
<dbReference type="GO" id="GO:0005576">
    <property type="term" value="C:extracellular region"/>
    <property type="evidence" value="ECO:0007669"/>
    <property type="project" value="UniProtKB-SubCell"/>
</dbReference>
<dbReference type="OrthoDB" id="5985073at2759"/>
<evidence type="ECO:0000256" key="4">
    <source>
        <dbReference type="ARBA" id="ARBA00023157"/>
    </source>
</evidence>
<name>A0A6A5TRU5_9PLEO</name>
<comment type="catalytic activity">
    <reaction evidence="5">
        <text>[(1-&gt;4)-beta-D-glucosyl]n+m + reduced acceptor + O2 = 4-dehydro-beta-D-glucosyl-[(1-&gt;4)-beta-D-glucosyl]n-1 + [(1-&gt;4)-beta-D-glucosyl]m + acceptor + H2O.</text>
        <dbReference type="EC" id="1.14.99.56"/>
    </reaction>
</comment>
<evidence type="ECO:0000313" key="9">
    <source>
        <dbReference type="EMBL" id="KAF1955663.1"/>
    </source>
</evidence>
<evidence type="ECO:0000256" key="3">
    <source>
        <dbReference type="ARBA" id="ARBA00022525"/>
    </source>
</evidence>
<dbReference type="PANTHER" id="PTHR33353">
    <property type="entry name" value="PUTATIVE (AFU_ORTHOLOGUE AFUA_1G12560)-RELATED"/>
    <property type="match status" value="1"/>
</dbReference>
<dbReference type="InterPro" id="IPR005103">
    <property type="entry name" value="AA9_LPMO"/>
</dbReference>
<comment type="domain">
    <text evidence="5">Has a modular structure: an endo-beta-1,4-glucanase catalytic module at the N-terminus, a linker rich in serines and threonines, and a C-terminal carbohydrate-binding module (CBM).</text>
</comment>
<comment type="function">
    <text evidence="5">Lytic polysaccharide monooxygenase (LMPO) that depolymerizes crystalline and amorphous polysaccharides via the oxidation of scissile alpha- or beta-(1-4)-glycosidic bonds, yielding C1 and/or C4 oxidation products. Catalysis by LPMOs requires the reduction of the active-site copper from Cu(II) to Cu(I) by a reducing agent and H(2)O(2) or O(2) as a cosubstrate.</text>
</comment>
<keyword evidence="5" id="KW-0136">Cellulose degradation</keyword>
<reference evidence="9" key="1">
    <citation type="journal article" date="2020" name="Stud. Mycol.">
        <title>101 Dothideomycetes genomes: a test case for predicting lifestyles and emergence of pathogens.</title>
        <authorList>
            <person name="Haridas S."/>
            <person name="Albert R."/>
            <person name="Binder M."/>
            <person name="Bloem J."/>
            <person name="Labutti K."/>
            <person name="Salamov A."/>
            <person name="Andreopoulos B."/>
            <person name="Baker S."/>
            <person name="Barry K."/>
            <person name="Bills G."/>
            <person name="Bluhm B."/>
            <person name="Cannon C."/>
            <person name="Castanera R."/>
            <person name="Culley D."/>
            <person name="Daum C."/>
            <person name="Ezra D."/>
            <person name="Gonzalez J."/>
            <person name="Henrissat B."/>
            <person name="Kuo A."/>
            <person name="Liang C."/>
            <person name="Lipzen A."/>
            <person name="Lutzoni F."/>
            <person name="Magnuson J."/>
            <person name="Mondo S."/>
            <person name="Nolan M."/>
            <person name="Ohm R."/>
            <person name="Pangilinan J."/>
            <person name="Park H.-J."/>
            <person name="Ramirez L."/>
            <person name="Alfaro M."/>
            <person name="Sun H."/>
            <person name="Tritt A."/>
            <person name="Yoshinaga Y."/>
            <person name="Zwiers L.-H."/>
            <person name="Turgeon B."/>
            <person name="Goodwin S."/>
            <person name="Spatafora J."/>
            <person name="Crous P."/>
            <person name="Grigoriev I."/>
        </authorList>
    </citation>
    <scope>NUCLEOTIDE SEQUENCE</scope>
    <source>
        <strain evidence="9">CBS 675.92</strain>
    </source>
</reference>
<dbReference type="CDD" id="cd21175">
    <property type="entry name" value="LPMO_AA9"/>
    <property type="match status" value="1"/>
</dbReference>
<gene>
    <name evidence="9" type="ORF">CC80DRAFT_473417</name>
</gene>
<feature type="compositionally biased region" description="Low complexity" evidence="6">
    <location>
        <begin position="396"/>
        <end position="431"/>
    </location>
</feature>
<accession>A0A6A5TRU5</accession>
<feature type="region of interest" description="Disordered" evidence="6">
    <location>
        <begin position="396"/>
        <end position="460"/>
    </location>
</feature>
<dbReference type="AlphaFoldDB" id="A0A6A5TRU5"/>
<feature type="signal peptide" evidence="7">
    <location>
        <begin position="1"/>
        <end position="19"/>
    </location>
</feature>
<evidence type="ECO:0000259" key="8">
    <source>
        <dbReference type="Pfam" id="PF03443"/>
    </source>
</evidence>
<dbReference type="InterPro" id="IPR049892">
    <property type="entry name" value="AA9"/>
</dbReference>
<keyword evidence="7" id="KW-0732">Signal</keyword>
<dbReference type="Proteomes" id="UP000800035">
    <property type="component" value="Unassembled WGS sequence"/>
</dbReference>
<evidence type="ECO:0000256" key="5">
    <source>
        <dbReference type="RuleBase" id="RU368122"/>
    </source>
</evidence>
<organism evidence="9 10">
    <name type="scientific">Byssothecium circinans</name>
    <dbReference type="NCBI Taxonomy" id="147558"/>
    <lineage>
        <taxon>Eukaryota</taxon>
        <taxon>Fungi</taxon>
        <taxon>Dikarya</taxon>
        <taxon>Ascomycota</taxon>
        <taxon>Pezizomycotina</taxon>
        <taxon>Dothideomycetes</taxon>
        <taxon>Pleosporomycetidae</taxon>
        <taxon>Pleosporales</taxon>
        <taxon>Massarineae</taxon>
        <taxon>Massarinaceae</taxon>
        <taxon>Byssothecium</taxon>
    </lineage>
</organism>